<dbReference type="RefSeq" id="WP_265724338.1">
    <property type="nucleotide sequence ID" value="NZ_JAOSLC020000004.1"/>
</dbReference>
<organism evidence="1 2">
    <name type="scientific">Polaribacter ponticola</name>
    <dbReference type="NCBI Taxonomy" id="2978475"/>
    <lineage>
        <taxon>Bacteria</taxon>
        <taxon>Pseudomonadati</taxon>
        <taxon>Bacteroidota</taxon>
        <taxon>Flavobacteriia</taxon>
        <taxon>Flavobacteriales</taxon>
        <taxon>Flavobacteriaceae</taxon>
    </lineage>
</organism>
<gene>
    <name evidence="1" type="ORF">N5A56_017070</name>
</gene>
<proteinExistence type="predicted"/>
<comment type="caution">
    <text evidence="1">The sequence shown here is derived from an EMBL/GenBank/DDBJ whole genome shotgun (WGS) entry which is preliminary data.</text>
</comment>
<dbReference type="EMBL" id="JAOSLC020000004">
    <property type="protein sequence ID" value="MDD7916016.1"/>
    <property type="molecule type" value="Genomic_DNA"/>
</dbReference>
<evidence type="ECO:0000313" key="1">
    <source>
        <dbReference type="EMBL" id="MDD7916016.1"/>
    </source>
</evidence>
<dbReference type="Proteomes" id="UP001151478">
    <property type="component" value="Unassembled WGS sequence"/>
</dbReference>
<name>A0ABT5SD17_9FLAO</name>
<protein>
    <submittedName>
        <fullName evidence="1">Cell envelope biogenesis protein OmpA</fullName>
    </submittedName>
</protein>
<keyword evidence="2" id="KW-1185">Reference proteome</keyword>
<evidence type="ECO:0000313" key="2">
    <source>
        <dbReference type="Proteomes" id="UP001151478"/>
    </source>
</evidence>
<sequence>MKETTVDNKDNRFELLKELLLAEDRKDFKLLQEEILERQKFKLKVDPVIDEKIEDLKLNFPEYFGDNITESIKVQIRESQDEVVEALYPIMGKLIKKFIVAEITKLSNSINETINNKFSIKHILKRLFKGKKTDAEDVLQEVFEPIIEEVFVIEKDSGILAGNYSRGEIADKDMVSGMLTAIKSFAEDAFSKEGQNLEDIKFETFQLSIQNFKTIYIATATSGVLNPDFKDELLENINNLAEIILRDRAYLSDEERLSKIIEETFLKTNKII</sequence>
<reference evidence="1" key="1">
    <citation type="submission" date="2023-02" db="EMBL/GenBank/DDBJ databases">
        <title>Polaribacter ponticola sp. nov., isolated from seawater.</title>
        <authorList>
            <person name="Baek J.H."/>
            <person name="Kim J.M."/>
            <person name="Choi D.G."/>
            <person name="Jeon C.O."/>
        </authorList>
    </citation>
    <scope>NUCLEOTIDE SEQUENCE</scope>
    <source>
        <strain evidence="1">MSW5</strain>
    </source>
</reference>
<accession>A0ABT5SD17</accession>